<protein>
    <submittedName>
        <fullName evidence="2">Uncharacterized protein</fullName>
    </submittedName>
</protein>
<evidence type="ECO:0000256" key="1">
    <source>
        <dbReference type="SAM" id="MobiDB-lite"/>
    </source>
</evidence>
<proteinExistence type="predicted"/>
<comment type="caution">
    <text evidence="2">The sequence shown here is derived from an EMBL/GenBank/DDBJ whole genome shotgun (WGS) entry which is preliminary data.</text>
</comment>
<dbReference type="AlphaFoldDB" id="A0A267DNK6"/>
<feature type="region of interest" description="Disordered" evidence="1">
    <location>
        <begin position="104"/>
        <end position="176"/>
    </location>
</feature>
<reference evidence="2 3" key="1">
    <citation type="submission" date="2017-06" db="EMBL/GenBank/DDBJ databases">
        <title>A platform for efficient transgenesis in Macrostomum lignano, a flatworm model organism for stem cell research.</title>
        <authorList>
            <person name="Berezikov E."/>
        </authorList>
    </citation>
    <scope>NUCLEOTIDE SEQUENCE [LARGE SCALE GENOMIC DNA]</scope>
    <source>
        <strain evidence="2">DV1</strain>
        <tissue evidence="2">Whole organism</tissue>
    </source>
</reference>
<dbReference type="Proteomes" id="UP000215902">
    <property type="component" value="Unassembled WGS sequence"/>
</dbReference>
<accession>A0A267DNK6</accession>
<gene>
    <name evidence="2" type="ORF">BOX15_Mlig029974g5</name>
</gene>
<organism evidence="2 3">
    <name type="scientific">Macrostomum lignano</name>
    <dbReference type="NCBI Taxonomy" id="282301"/>
    <lineage>
        <taxon>Eukaryota</taxon>
        <taxon>Metazoa</taxon>
        <taxon>Spiralia</taxon>
        <taxon>Lophotrochozoa</taxon>
        <taxon>Platyhelminthes</taxon>
        <taxon>Rhabditophora</taxon>
        <taxon>Macrostomorpha</taxon>
        <taxon>Macrostomida</taxon>
        <taxon>Macrostomidae</taxon>
        <taxon>Macrostomum</taxon>
    </lineage>
</organism>
<evidence type="ECO:0000313" key="2">
    <source>
        <dbReference type="EMBL" id="PAA50756.1"/>
    </source>
</evidence>
<name>A0A267DNK6_9PLAT</name>
<dbReference type="EMBL" id="NIVC01003571">
    <property type="protein sequence ID" value="PAA50756.1"/>
    <property type="molecule type" value="Genomic_DNA"/>
</dbReference>
<sequence>MASDTKYTPFPEPRLQRWTSAQRRLTAKLLPRQRNRSMRRTGSRRQHGQTVLIELAIPAMSQKSPSPTHPHVVFDLPMVTMSLPQHHPRKASDSQLPTTTGKFTGLAPADNSSVKCSEASRSRRCRSTRRTPIAVRVNHWRRRAVQTADPAAETGPGVQQAEQPSPMHQGRRSGGQ</sequence>
<keyword evidence="3" id="KW-1185">Reference proteome</keyword>
<evidence type="ECO:0000313" key="3">
    <source>
        <dbReference type="Proteomes" id="UP000215902"/>
    </source>
</evidence>